<dbReference type="Pfam" id="PF00225">
    <property type="entry name" value="Kinesin"/>
    <property type="match status" value="2"/>
</dbReference>
<evidence type="ECO:0000256" key="3">
    <source>
        <dbReference type="ARBA" id="ARBA00022553"/>
    </source>
</evidence>
<evidence type="ECO:0000256" key="2">
    <source>
        <dbReference type="ARBA" id="ARBA00022490"/>
    </source>
</evidence>
<feature type="binding site" evidence="9">
    <location>
        <begin position="73"/>
        <end position="80"/>
    </location>
    <ligand>
        <name>ATP</name>
        <dbReference type="ChEBI" id="CHEBI:30616"/>
    </ligand>
</feature>
<dbReference type="PANTHER" id="PTHR47970">
    <property type="entry name" value="KINESIN-LIKE PROTEIN KIF11"/>
    <property type="match status" value="1"/>
</dbReference>
<comment type="caution">
    <text evidence="12">The sequence shown here is derived from an EMBL/GenBank/DDBJ whole genome shotgun (WGS) entry which is preliminary data.</text>
</comment>
<dbReference type="GO" id="GO:0051231">
    <property type="term" value="P:spindle elongation"/>
    <property type="evidence" value="ECO:0007669"/>
    <property type="project" value="TreeGrafter"/>
</dbReference>
<dbReference type="GO" id="GO:0005634">
    <property type="term" value="C:nucleus"/>
    <property type="evidence" value="ECO:0007669"/>
    <property type="project" value="TreeGrafter"/>
</dbReference>
<dbReference type="GO" id="GO:0090307">
    <property type="term" value="P:mitotic spindle assembly"/>
    <property type="evidence" value="ECO:0007669"/>
    <property type="project" value="TreeGrafter"/>
</dbReference>
<feature type="domain" description="Kinesin motor" evidence="11">
    <location>
        <begin position="1"/>
        <end position="485"/>
    </location>
</feature>
<keyword evidence="7 9" id="KW-0505">Motor protein</keyword>
<reference evidence="12" key="1">
    <citation type="submission" date="2018-11" db="EMBL/GenBank/DDBJ databases">
        <authorList>
            <consortium name="Pathogen Informatics"/>
        </authorList>
    </citation>
    <scope>NUCLEOTIDE SEQUENCE</scope>
</reference>
<keyword evidence="13" id="KW-1185">Reference proteome</keyword>
<comment type="subcellular location">
    <subcellularLocation>
        <location evidence="1">Cytoplasm</location>
        <location evidence="1">Cytoskeleton</location>
        <location evidence="1">Spindle</location>
    </subcellularLocation>
</comment>
<evidence type="ECO:0000259" key="11">
    <source>
        <dbReference type="PROSITE" id="PS50067"/>
    </source>
</evidence>
<gene>
    <name evidence="12" type="ORF">PXEA_LOCUS6968</name>
</gene>
<dbReference type="GO" id="GO:0005876">
    <property type="term" value="C:spindle microtubule"/>
    <property type="evidence" value="ECO:0007669"/>
    <property type="project" value="TreeGrafter"/>
</dbReference>
<dbReference type="InterPro" id="IPR027417">
    <property type="entry name" value="P-loop_NTPase"/>
</dbReference>
<proteinExistence type="inferred from homology"/>
<dbReference type="PRINTS" id="PR00380">
    <property type="entry name" value="KINESINHEAVY"/>
</dbReference>
<feature type="compositionally biased region" description="Basic and acidic residues" evidence="10">
    <location>
        <begin position="524"/>
        <end position="548"/>
    </location>
</feature>
<dbReference type="InterPro" id="IPR047149">
    <property type="entry name" value="KIF11-like"/>
</dbReference>
<evidence type="ECO:0000313" key="12">
    <source>
        <dbReference type="EMBL" id="VEL13528.1"/>
    </source>
</evidence>
<dbReference type="SMART" id="SM00129">
    <property type="entry name" value="KISc"/>
    <property type="match status" value="1"/>
</dbReference>
<evidence type="ECO:0000256" key="8">
    <source>
        <dbReference type="ARBA" id="ARBA00023212"/>
    </source>
</evidence>
<sequence length="729" mass="80244">MKLLKVVSQYSVIVEAPEESYCSRSGVADKIQKFTYSQVFSEKTNQHTVFREVVLDRVREFLEGLNSLVFTYGTTSSGKTFTLHGTLTNVGIIPRALDVIFNSIKHHADVTMVPKDFSDITRLTTMEAEKIVREKDRLLKLGKNIAEEIVGKGDPNEDSTESSVDAWAKLLAPDRSAQSDPSNVSSWERESLCVPVACRDDLRFTLWISYAEIYNEIAYDLLDPVQCAASITQAPTSVSYCQITGFTIASAGVNGGSATTQSLSHQHVSNSIQNMFSIGSCGSMGFGLSSSLAGATRSRRTPLDLRTDKNGNIFIKGLRWYPISSPEEAFRLLLVGRRCQQVAATRLNQASSRSHSIFTIKAVRVVDKQNPQFARISAISFCDLAGSERSEKAATGGQNVRLREAGNINTSLLTLGRCVEFLRYNQTHRDNPKLVPYRDSKLTRLFQGFFTGRGKACMIVNASQNPSLFDETLHALRFSALARDVVVRPNLIRETALQAPQSKSIVDKRGGQRTRFVKPQQPPVDRRARPKHDYVTQRYGPKKDDHTPAKPPRTPNTSFGLRTPVPSRHFRLSSDSDSSSSVPTTVVRVNSQIHSLQSAKTNRIGGRTKTSIASRTRRSRHSASHLIRGLSPVTGPPWESLNQGLPPTSNGCLERTIKASVSRGVVTVHAESPVEAGESTLNEASGDLLESSDSCTEADPDTPDFGFLTPQKCNSLGLNADDYSREVTR</sequence>
<keyword evidence="2" id="KW-0963">Cytoplasm</keyword>
<dbReference type="EMBL" id="CAAALY010018051">
    <property type="protein sequence ID" value="VEL13528.1"/>
    <property type="molecule type" value="Genomic_DNA"/>
</dbReference>
<evidence type="ECO:0000256" key="9">
    <source>
        <dbReference type="PROSITE-ProRule" id="PRU00283"/>
    </source>
</evidence>
<keyword evidence="6" id="KW-0175">Coiled coil</keyword>
<organism evidence="12 13">
    <name type="scientific">Protopolystoma xenopodis</name>
    <dbReference type="NCBI Taxonomy" id="117903"/>
    <lineage>
        <taxon>Eukaryota</taxon>
        <taxon>Metazoa</taxon>
        <taxon>Spiralia</taxon>
        <taxon>Lophotrochozoa</taxon>
        <taxon>Platyhelminthes</taxon>
        <taxon>Monogenea</taxon>
        <taxon>Polyopisthocotylea</taxon>
        <taxon>Polystomatidea</taxon>
        <taxon>Polystomatidae</taxon>
        <taxon>Protopolystoma</taxon>
    </lineage>
</organism>
<evidence type="ECO:0000313" key="13">
    <source>
        <dbReference type="Proteomes" id="UP000784294"/>
    </source>
</evidence>
<evidence type="ECO:0000256" key="10">
    <source>
        <dbReference type="SAM" id="MobiDB-lite"/>
    </source>
</evidence>
<dbReference type="Proteomes" id="UP000784294">
    <property type="component" value="Unassembled WGS sequence"/>
</dbReference>
<dbReference type="GO" id="GO:0005524">
    <property type="term" value="F:ATP binding"/>
    <property type="evidence" value="ECO:0007669"/>
    <property type="project" value="UniProtKB-UniRule"/>
</dbReference>
<accession>A0A3S5B576</accession>
<feature type="compositionally biased region" description="Polar residues" evidence="10">
    <location>
        <begin position="582"/>
        <end position="601"/>
    </location>
</feature>
<dbReference type="OrthoDB" id="2403182at2759"/>
<comment type="similarity">
    <text evidence="9">Belongs to the TRAFAC class myosin-kinesin ATPase superfamily. Kinesin family.</text>
</comment>
<dbReference type="PANTHER" id="PTHR47970:SF29">
    <property type="entry name" value="KINESIN FAMILY MEMBER 20B"/>
    <property type="match status" value="1"/>
</dbReference>
<dbReference type="SUPFAM" id="SSF52540">
    <property type="entry name" value="P-loop containing nucleoside triphosphate hydrolases"/>
    <property type="match status" value="1"/>
</dbReference>
<keyword evidence="4 9" id="KW-0547">Nucleotide-binding</keyword>
<dbReference type="Gene3D" id="3.40.850.10">
    <property type="entry name" value="Kinesin motor domain"/>
    <property type="match status" value="1"/>
</dbReference>
<dbReference type="GO" id="GO:0008574">
    <property type="term" value="F:plus-end-directed microtubule motor activity"/>
    <property type="evidence" value="ECO:0007669"/>
    <property type="project" value="TreeGrafter"/>
</dbReference>
<protein>
    <recommendedName>
        <fullName evidence="11">Kinesin motor domain-containing protein</fullName>
    </recommendedName>
</protein>
<keyword evidence="8" id="KW-0206">Cytoskeleton</keyword>
<evidence type="ECO:0000256" key="4">
    <source>
        <dbReference type="ARBA" id="ARBA00022741"/>
    </source>
</evidence>
<evidence type="ECO:0000256" key="7">
    <source>
        <dbReference type="ARBA" id="ARBA00023175"/>
    </source>
</evidence>
<keyword evidence="3" id="KW-0597">Phosphoprotein</keyword>
<evidence type="ECO:0000256" key="1">
    <source>
        <dbReference type="ARBA" id="ARBA00004186"/>
    </source>
</evidence>
<dbReference type="InterPro" id="IPR001752">
    <property type="entry name" value="Kinesin_motor_dom"/>
</dbReference>
<evidence type="ECO:0000256" key="6">
    <source>
        <dbReference type="ARBA" id="ARBA00023054"/>
    </source>
</evidence>
<dbReference type="PROSITE" id="PS50067">
    <property type="entry name" value="KINESIN_MOTOR_2"/>
    <property type="match status" value="1"/>
</dbReference>
<dbReference type="GO" id="GO:0072686">
    <property type="term" value="C:mitotic spindle"/>
    <property type="evidence" value="ECO:0007669"/>
    <property type="project" value="TreeGrafter"/>
</dbReference>
<dbReference type="AlphaFoldDB" id="A0A3S5B576"/>
<dbReference type="GO" id="GO:0007018">
    <property type="term" value="P:microtubule-based movement"/>
    <property type="evidence" value="ECO:0007669"/>
    <property type="project" value="InterPro"/>
</dbReference>
<feature type="region of interest" description="Disordered" evidence="10">
    <location>
        <begin position="501"/>
        <end position="637"/>
    </location>
</feature>
<dbReference type="GO" id="GO:0008017">
    <property type="term" value="F:microtubule binding"/>
    <property type="evidence" value="ECO:0007669"/>
    <property type="project" value="InterPro"/>
</dbReference>
<evidence type="ECO:0000256" key="5">
    <source>
        <dbReference type="ARBA" id="ARBA00022840"/>
    </source>
</evidence>
<dbReference type="InterPro" id="IPR036961">
    <property type="entry name" value="Kinesin_motor_dom_sf"/>
</dbReference>
<feature type="region of interest" description="Disordered" evidence="10">
    <location>
        <begin position="671"/>
        <end position="703"/>
    </location>
</feature>
<keyword evidence="5 9" id="KW-0067">ATP-binding</keyword>
<name>A0A3S5B576_9PLAT</name>